<organism evidence="2 3">
    <name type="scientific">Caproicibacterium amylolyticum</name>
    <dbReference type="NCBI Taxonomy" id="2766537"/>
    <lineage>
        <taxon>Bacteria</taxon>
        <taxon>Bacillati</taxon>
        <taxon>Bacillota</taxon>
        <taxon>Clostridia</taxon>
        <taxon>Eubacteriales</taxon>
        <taxon>Oscillospiraceae</taxon>
        <taxon>Caproicibacterium</taxon>
    </lineage>
</organism>
<proteinExistence type="predicted"/>
<dbReference type="AlphaFoldDB" id="A0A7G9WGL4"/>
<reference evidence="2 3" key="1">
    <citation type="submission" date="2020-08" db="EMBL/GenBank/DDBJ databases">
        <authorList>
            <person name="Ren C."/>
            <person name="Gu Y."/>
            <person name="Xu Y."/>
        </authorList>
    </citation>
    <scope>NUCLEOTIDE SEQUENCE [LARGE SCALE GENOMIC DNA]</scope>
    <source>
        <strain evidence="2 3">LBM18003</strain>
    </source>
</reference>
<name>A0A7G9WGL4_9FIRM</name>
<keyword evidence="3" id="KW-1185">Reference proteome</keyword>
<dbReference type="InterPro" id="IPR024301">
    <property type="entry name" value="Amidase_6"/>
</dbReference>
<feature type="domain" description="Putative amidase" evidence="1">
    <location>
        <begin position="6"/>
        <end position="153"/>
    </location>
</feature>
<dbReference type="Pfam" id="PF12671">
    <property type="entry name" value="Amidase_6"/>
    <property type="match status" value="1"/>
</dbReference>
<dbReference type="PANTHER" id="PTHR40032">
    <property type="entry name" value="EXPORTED PROTEIN-RELATED"/>
    <property type="match status" value="1"/>
</dbReference>
<gene>
    <name evidence="2" type="ORF">H6X83_13020</name>
</gene>
<dbReference type="KEGG" id="caml:H6X83_13020"/>
<evidence type="ECO:0000313" key="2">
    <source>
        <dbReference type="EMBL" id="QNO17826.1"/>
    </source>
</evidence>
<evidence type="ECO:0000313" key="3">
    <source>
        <dbReference type="Proteomes" id="UP000516046"/>
    </source>
</evidence>
<protein>
    <submittedName>
        <fullName evidence="2">Amidase domain-containing protein</fullName>
    </submittedName>
</protein>
<dbReference type="PANTHER" id="PTHR40032:SF1">
    <property type="entry name" value="EXPORTED PROTEIN"/>
    <property type="match status" value="1"/>
</dbReference>
<evidence type="ECO:0000259" key="1">
    <source>
        <dbReference type="Pfam" id="PF12671"/>
    </source>
</evidence>
<dbReference type="EMBL" id="CP060696">
    <property type="protein sequence ID" value="QNO17826.1"/>
    <property type="molecule type" value="Genomic_DNA"/>
</dbReference>
<sequence length="171" mass="19466">MKGMTNYDRASAVKYAHKWAFERNPRFYNYDKVGGDCTNFASQCLLAGNSVMNYTPTSGWYYVNANQKSPAWTGVEYFYNFLTRRANTVGPKAVECEIHELQPGDIVQLSTQHHGFEHTPVVVAVSEPFDPEHVLVAAHSYDADYRPVSTYNYVMIRFLHIEGVISDNIIL</sequence>
<dbReference type="RefSeq" id="WP_212506889.1">
    <property type="nucleotide sequence ID" value="NZ_CP060696.1"/>
</dbReference>
<dbReference type="Proteomes" id="UP000516046">
    <property type="component" value="Chromosome"/>
</dbReference>
<accession>A0A7G9WGL4</accession>